<dbReference type="PANTHER" id="PTHR10024">
    <property type="entry name" value="SYNAPTOTAGMIN"/>
    <property type="match status" value="1"/>
</dbReference>
<dbReference type="Proteomes" id="UP001164746">
    <property type="component" value="Chromosome 17"/>
</dbReference>
<dbReference type="PROSITE" id="PS50004">
    <property type="entry name" value="C2"/>
    <property type="match status" value="2"/>
</dbReference>
<name>A0ABY7GC06_MYAAR</name>
<dbReference type="EMBL" id="CP111028">
    <property type="protein sequence ID" value="WAR30882.1"/>
    <property type="molecule type" value="Genomic_DNA"/>
</dbReference>
<keyword evidence="1" id="KW-0677">Repeat</keyword>
<evidence type="ECO:0000256" key="1">
    <source>
        <dbReference type="ARBA" id="ARBA00022737"/>
    </source>
</evidence>
<dbReference type="InterPro" id="IPR000008">
    <property type="entry name" value="C2_dom"/>
</dbReference>
<evidence type="ECO:0000259" key="2">
    <source>
        <dbReference type="PROSITE" id="PS50004"/>
    </source>
</evidence>
<dbReference type="SUPFAM" id="SSF49562">
    <property type="entry name" value="C2 domain (Calcium/lipid-binding domain, CaLB)"/>
    <property type="match status" value="2"/>
</dbReference>
<accession>A0ABY7GC06</accession>
<reference evidence="3" key="1">
    <citation type="submission" date="2022-11" db="EMBL/GenBank/DDBJ databases">
        <title>Centuries of genome instability and evolution in soft-shell clam transmissible cancer (bioRxiv).</title>
        <authorList>
            <person name="Hart S.F.M."/>
            <person name="Yonemitsu M.A."/>
            <person name="Giersch R.M."/>
            <person name="Beal B.F."/>
            <person name="Arriagada G."/>
            <person name="Davis B.W."/>
            <person name="Ostrander E.A."/>
            <person name="Goff S.P."/>
            <person name="Metzger M.J."/>
        </authorList>
    </citation>
    <scope>NUCLEOTIDE SEQUENCE</scope>
    <source>
        <strain evidence="3">MELC-2E11</strain>
        <tissue evidence="3">Siphon/mantle</tissue>
    </source>
</reference>
<keyword evidence="5" id="KW-1185">Reference proteome</keyword>
<dbReference type="Gene3D" id="2.60.40.150">
    <property type="entry name" value="C2 domain"/>
    <property type="match status" value="2"/>
</dbReference>
<dbReference type="SMART" id="SM00239">
    <property type="entry name" value="C2"/>
    <property type="match status" value="2"/>
</dbReference>
<dbReference type="CDD" id="cd00276">
    <property type="entry name" value="C2B_Synaptotagmin"/>
    <property type="match status" value="1"/>
</dbReference>
<feature type="domain" description="C2" evidence="2">
    <location>
        <begin position="98"/>
        <end position="217"/>
    </location>
</feature>
<sequence>MRFLFQELYISYIDITQETVSLEHKRHSTSLSIAMRSTPLITSISSGLEDIPSPLPTNNRHRRASMQDAIDFRKIDSKLYDRRALRRQRSVASIEEDPLGSIHFSVDFNQETSLLTVYIIEAENLTAREFSGTADPYCKVRLLPDRRTQLQSKIHRKTTDPIFDEEFIFEIEPDILRTMTLELLIYDYDQFSRHECIGQVKLTLDSIDISTRQTYWKPLVKRDQKCNEDNGDIIFSLGYLSSAERLTVVVMKARNLRHIEEGKITMDPYVKILLNPGPGKKQKKKKTSTKHNVMNPVWNEALTFSLPNECLQNVSMEFLVCHDNKIGNDEILGRSIISRDSSGDERIHWDEMVNCRSAVARWHSLHL</sequence>
<protein>
    <submittedName>
        <fullName evidence="3">SYT1-like protein</fullName>
    </submittedName>
</protein>
<dbReference type="EMBL" id="CP111028">
    <property type="protein sequence ID" value="WAR30887.1"/>
    <property type="molecule type" value="Genomic_DNA"/>
</dbReference>
<feature type="domain" description="C2" evidence="2">
    <location>
        <begin position="229"/>
        <end position="363"/>
    </location>
</feature>
<evidence type="ECO:0000313" key="5">
    <source>
        <dbReference type="Proteomes" id="UP001164746"/>
    </source>
</evidence>
<organism evidence="3 5">
    <name type="scientific">Mya arenaria</name>
    <name type="common">Soft-shell clam</name>
    <dbReference type="NCBI Taxonomy" id="6604"/>
    <lineage>
        <taxon>Eukaryota</taxon>
        <taxon>Metazoa</taxon>
        <taxon>Spiralia</taxon>
        <taxon>Lophotrochozoa</taxon>
        <taxon>Mollusca</taxon>
        <taxon>Bivalvia</taxon>
        <taxon>Autobranchia</taxon>
        <taxon>Heteroconchia</taxon>
        <taxon>Euheterodonta</taxon>
        <taxon>Imparidentia</taxon>
        <taxon>Neoheterodontei</taxon>
        <taxon>Myida</taxon>
        <taxon>Myoidea</taxon>
        <taxon>Myidae</taxon>
        <taxon>Mya</taxon>
    </lineage>
</organism>
<dbReference type="InterPro" id="IPR001565">
    <property type="entry name" value="Synaptotagmin"/>
</dbReference>
<evidence type="ECO:0000313" key="4">
    <source>
        <dbReference type="EMBL" id="WAR30887.1"/>
    </source>
</evidence>
<dbReference type="PRINTS" id="PR00360">
    <property type="entry name" value="C2DOMAIN"/>
</dbReference>
<dbReference type="InterPro" id="IPR035892">
    <property type="entry name" value="C2_domain_sf"/>
</dbReference>
<dbReference type="PANTHER" id="PTHR10024:SF383">
    <property type="entry name" value="C2 DOMAIN-CONTAINING PROTEIN"/>
    <property type="match status" value="1"/>
</dbReference>
<dbReference type="PRINTS" id="PR00399">
    <property type="entry name" value="SYNAPTOTAGMN"/>
</dbReference>
<proteinExistence type="predicted"/>
<gene>
    <name evidence="3" type="ORF">MAR_033424</name>
    <name evidence="4" type="ORF">MAR_033429</name>
</gene>
<dbReference type="Pfam" id="PF00168">
    <property type="entry name" value="C2"/>
    <property type="match status" value="2"/>
</dbReference>
<evidence type="ECO:0000313" key="3">
    <source>
        <dbReference type="EMBL" id="WAR30882.1"/>
    </source>
</evidence>